<accession>A0A167HB94</accession>
<name>A0A167HB94_CALVF</name>
<dbReference type="EMBL" id="KV417323">
    <property type="protein sequence ID" value="KZO91443.1"/>
    <property type="molecule type" value="Genomic_DNA"/>
</dbReference>
<dbReference type="AlphaFoldDB" id="A0A167HB94"/>
<organism evidence="2 3">
    <name type="scientific">Calocera viscosa (strain TUFC12733)</name>
    <dbReference type="NCBI Taxonomy" id="1330018"/>
    <lineage>
        <taxon>Eukaryota</taxon>
        <taxon>Fungi</taxon>
        <taxon>Dikarya</taxon>
        <taxon>Basidiomycota</taxon>
        <taxon>Agaricomycotina</taxon>
        <taxon>Dacrymycetes</taxon>
        <taxon>Dacrymycetales</taxon>
        <taxon>Dacrymycetaceae</taxon>
        <taxon>Calocera</taxon>
    </lineage>
</organism>
<feature type="compositionally biased region" description="Polar residues" evidence="1">
    <location>
        <begin position="1"/>
        <end position="18"/>
    </location>
</feature>
<evidence type="ECO:0000256" key="1">
    <source>
        <dbReference type="SAM" id="MobiDB-lite"/>
    </source>
</evidence>
<protein>
    <submittedName>
        <fullName evidence="2">Uncharacterized protein</fullName>
    </submittedName>
</protein>
<evidence type="ECO:0000313" key="2">
    <source>
        <dbReference type="EMBL" id="KZO91443.1"/>
    </source>
</evidence>
<sequence length="75" mass="8259">MDVHLQSSTNSQPSNRNPSAEEPTEGEVGAERLKERVEHLKKDLLEIRSQALQLSTARISGARQSLPAHKPCSGR</sequence>
<dbReference type="Proteomes" id="UP000076738">
    <property type="component" value="Unassembled WGS sequence"/>
</dbReference>
<feature type="region of interest" description="Disordered" evidence="1">
    <location>
        <begin position="1"/>
        <end position="32"/>
    </location>
</feature>
<gene>
    <name evidence="2" type="ORF">CALVIDRAFT_541847</name>
</gene>
<evidence type="ECO:0000313" key="3">
    <source>
        <dbReference type="Proteomes" id="UP000076738"/>
    </source>
</evidence>
<keyword evidence="3" id="KW-1185">Reference proteome</keyword>
<proteinExistence type="predicted"/>
<reference evidence="2 3" key="1">
    <citation type="journal article" date="2016" name="Mol. Biol. Evol.">
        <title>Comparative Genomics of Early-Diverging Mushroom-Forming Fungi Provides Insights into the Origins of Lignocellulose Decay Capabilities.</title>
        <authorList>
            <person name="Nagy L.G."/>
            <person name="Riley R."/>
            <person name="Tritt A."/>
            <person name="Adam C."/>
            <person name="Daum C."/>
            <person name="Floudas D."/>
            <person name="Sun H."/>
            <person name="Yadav J.S."/>
            <person name="Pangilinan J."/>
            <person name="Larsson K.H."/>
            <person name="Matsuura K."/>
            <person name="Barry K."/>
            <person name="Labutti K."/>
            <person name="Kuo R."/>
            <person name="Ohm R.A."/>
            <person name="Bhattacharya S.S."/>
            <person name="Shirouzu T."/>
            <person name="Yoshinaga Y."/>
            <person name="Martin F.M."/>
            <person name="Grigoriev I.V."/>
            <person name="Hibbett D.S."/>
        </authorList>
    </citation>
    <scope>NUCLEOTIDE SEQUENCE [LARGE SCALE GENOMIC DNA]</scope>
    <source>
        <strain evidence="2 3">TUFC12733</strain>
    </source>
</reference>